<gene>
    <name evidence="1" type="ORF">SAMN06264868_11728</name>
</gene>
<keyword evidence="2" id="KW-1185">Reference proteome</keyword>
<dbReference type="EMBL" id="FXTX01000017">
    <property type="protein sequence ID" value="SMP18407.1"/>
    <property type="molecule type" value="Genomic_DNA"/>
</dbReference>
<protein>
    <submittedName>
        <fullName evidence="1">Predicted metal-binding protein</fullName>
    </submittedName>
</protein>
<proteinExistence type="predicted"/>
<dbReference type="AlphaFoldDB" id="A0AA45WNI5"/>
<dbReference type="Proteomes" id="UP001157947">
    <property type="component" value="Unassembled WGS sequence"/>
</dbReference>
<reference evidence="1" key="1">
    <citation type="submission" date="2017-05" db="EMBL/GenBank/DDBJ databases">
        <authorList>
            <person name="Varghese N."/>
            <person name="Submissions S."/>
        </authorList>
    </citation>
    <scope>NUCLEOTIDE SEQUENCE</scope>
    <source>
        <strain evidence="1">DSM 18763</strain>
    </source>
</reference>
<organism evidence="1 2">
    <name type="scientific">Venenivibrio stagnispumantis</name>
    <dbReference type="NCBI Taxonomy" id="407998"/>
    <lineage>
        <taxon>Bacteria</taxon>
        <taxon>Pseudomonadati</taxon>
        <taxon>Aquificota</taxon>
        <taxon>Aquificia</taxon>
        <taxon>Aquificales</taxon>
        <taxon>Hydrogenothermaceae</taxon>
        <taxon>Venenivibrio</taxon>
    </lineage>
</organism>
<accession>A0AA45WNI5</accession>
<dbReference type="Pfam" id="PF09876">
    <property type="entry name" value="DUF2103"/>
    <property type="match status" value="1"/>
</dbReference>
<comment type="caution">
    <text evidence="1">The sequence shown here is derived from an EMBL/GenBank/DDBJ whole genome shotgun (WGS) entry which is preliminary data.</text>
</comment>
<sequence>MKFRKKGIKREHSIIEGFEELLEELVKEKLVSAIIPARIKTSPKAVSGKPRITYQYDTEQGAKLLLKKGSTVQEVFVITEKREELKQYLEERYQ</sequence>
<name>A0AA45WNI5_9AQUI</name>
<evidence type="ECO:0000313" key="2">
    <source>
        <dbReference type="Proteomes" id="UP001157947"/>
    </source>
</evidence>
<dbReference type="InterPro" id="IPR018664">
    <property type="entry name" value="DUF2103_metal-binding"/>
</dbReference>
<dbReference type="RefSeq" id="WP_265134227.1">
    <property type="nucleotide sequence ID" value="NZ_FXTX01000017.1"/>
</dbReference>
<evidence type="ECO:0000313" key="1">
    <source>
        <dbReference type="EMBL" id="SMP18407.1"/>
    </source>
</evidence>